<proteinExistence type="predicted"/>
<dbReference type="Proteomes" id="UP000195217">
    <property type="component" value="Unassembled WGS sequence"/>
</dbReference>
<dbReference type="EMBL" id="NFEA01000039">
    <property type="protein sequence ID" value="OTZ32840.1"/>
    <property type="molecule type" value="Genomic_DNA"/>
</dbReference>
<name>A0A9X6IUA9_BACUD</name>
<dbReference type="AlphaFoldDB" id="A0A9X6IUA9"/>
<gene>
    <name evidence="1" type="ORF">BK761_14545</name>
</gene>
<comment type="caution">
    <text evidence="1">The sequence shown here is derived from an EMBL/GenBank/DDBJ whole genome shotgun (WGS) entry which is preliminary data.</text>
</comment>
<evidence type="ECO:0000313" key="2">
    <source>
        <dbReference type="Proteomes" id="UP000195217"/>
    </source>
</evidence>
<protein>
    <submittedName>
        <fullName evidence="1">Uncharacterized protein</fullName>
    </submittedName>
</protein>
<organism evidence="1 2">
    <name type="scientific">Bacillus thuringiensis subsp. darmstadiensis</name>
    <dbReference type="NCBI Taxonomy" id="132264"/>
    <lineage>
        <taxon>Bacteria</taxon>
        <taxon>Bacillati</taxon>
        <taxon>Bacillota</taxon>
        <taxon>Bacilli</taxon>
        <taxon>Bacillales</taxon>
        <taxon>Bacillaceae</taxon>
        <taxon>Bacillus</taxon>
        <taxon>Bacillus cereus group</taxon>
    </lineage>
</organism>
<sequence>MRSLQVDTEKLGNLISKFERKVDEVSNGTGNTVKNVDSKKLLPNEGDIGTYKDLIKAGSPSDDIIPHHVLSKEFLVRKLEWDSKKAKNDGMAMNVEQPKTGGRHRRTETYGRKMTNDSKAYYYSLESRDALVFDLLNLRKIHMEDNVYKEMLPNLREYARQARGICQYI</sequence>
<dbReference type="RefSeq" id="WP_001257233.1">
    <property type="nucleotide sequence ID" value="NZ_NFEA01000039.1"/>
</dbReference>
<evidence type="ECO:0000313" key="1">
    <source>
        <dbReference type="EMBL" id="OTZ32840.1"/>
    </source>
</evidence>
<dbReference type="GeneID" id="83636938"/>
<accession>A0A9X6IUA9</accession>
<reference evidence="1 2" key="1">
    <citation type="submission" date="2016-10" db="EMBL/GenBank/DDBJ databases">
        <title>Comparative genomics of Bacillus thuringiensis reveals a path to pathogens against multiple invertebrate hosts.</title>
        <authorList>
            <person name="Zheng J."/>
            <person name="Gao Q."/>
            <person name="Liu H."/>
            <person name="Peng D."/>
            <person name="Ruan L."/>
            <person name="Sun M."/>
        </authorList>
    </citation>
    <scope>NUCLEOTIDE SEQUENCE [LARGE SCALE GENOMIC DNA]</scope>
    <source>
        <strain evidence="1">BGSC 4M3</strain>
    </source>
</reference>